<evidence type="ECO:0000256" key="13">
    <source>
        <dbReference type="ARBA" id="ARBA00023136"/>
    </source>
</evidence>
<feature type="transmembrane region" description="Helical" evidence="14">
    <location>
        <begin position="9"/>
        <end position="35"/>
    </location>
</feature>
<dbReference type="Gene3D" id="6.10.340.10">
    <property type="match status" value="1"/>
</dbReference>
<keyword evidence="13 14" id="KW-0472">Membrane</keyword>
<dbReference type="Pfam" id="PF00512">
    <property type="entry name" value="HisKA"/>
    <property type="match status" value="1"/>
</dbReference>
<comment type="catalytic activity">
    <reaction evidence="1">
        <text>ATP + protein L-histidine = ADP + protein N-phospho-L-histidine.</text>
        <dbReference type="EC" id="2.7.13.3"/>
    </reaction>
</comment>
<reference evidence="16 17" key="1">
    <citation type="submission" date="2017-03" db="EMBL/GenBank/DDBJ databases">
        <title>Genome sequencing of Shewanella japonica KCTC 22435.</title>
        <authorList>
            <person name="Kim K.M."/>
        </authorList>
    </citation>
    <scope>NUCLEOTIDE SEQUENCE [LARGE SCALE GENOMIC DNA]</scope>
    <source>
        <strain evidence="16 17">KCTC 22435</strain>
    </source>
</reference>
<keyword evidence="4" id="KW-1003">Cell membrane</keyword>
<evidence type="ECO:0000256" key="4">
    <source>
        <dbReference type="ARBA" id="ARBA00022475"/>
    </source>
</evidence>
<feature type="domain" description="Histidine kinase" evidence="15">
    <location>
        <begin position="226"/>
        <end position="418"/>
    </location>
</feature>
<dbReference type="SMART" id="SM00388">
    <property type="entry name" value="HisKA"/>
    <property type="match status" value="1"/>
</dbReference>
<dbReference type="PANTHER" id="PTHR45528:SF1">
    <property type="entry name" value="SENSOR HISTIDINE KINASE CPXA"/>
    <property type="match status" value="1"/>
</dbReference>
<name>A0ABN4YAZ0_9GAMM</name>
<evidence type="ECO:0000313" key="16">
    <source>
        <dbReference type="EMBL" id="ARD21178.1"/>
    </source>
</evidence>
<dbReference type="InterPro" id="IPR050398">
    <property type="entry name" value="HssS/ArlS-like"/>
</dbReference>
<dbReference type="InterPro" id="IPR036890">
    <property type="entry name" value="HATPase_C_sf"/>
</dbReference>
<evidence type="ECO:0000313" key="17">
    <source>
        <dbReference type="Proteomes" id="UP000191820"/>
    </source>
</evidence>
<keyword evidence="7 14" id="KW-0812">Transmembrane</keyword>
<evidence type="ECO:0000256" key="12">
    <source>
        <dbReference type="ARBA" id="ARBA00023012"/>
    </source>
</evidence>
<keyword evidence="11 14" id="KW-1133">Transmembrane helix</keyword>
<evidence type="ECO:0000256" key="10">
    <source>
        <dbReference type="ARBA" id="ARBA00022840"/>
    </source>
</evidence>
<dbReference type="PANTHER" id="PTHR45528">
    <property type="entry name" value="SENSOR HISTIDINE KINASE CPXA"/>
    <property type="match status" value="1"/>
</dbReference>
<keyword evidence="8" id="KW-0547">Nucleotide-binding</keyword>
<evidence type="ECO:0000256" key="9">
    <source>
        <dbReference type="ARBA" id="ARBA00022777"/>
    </source>
</evidence>
<comment type="subcellular location">
    <subcellularLocation>
        <location evidence="2">Cell membrane</location>
        <topology evidence="2">Multi-pass membrane protein</topology>
    </subcellularLocation>
</comment>
<evidence type="ECO:0000256" key="2">
    <source>
        <dbReference type="ARBA" id="ARBA00004651"/>
    </source>
</evidence>
<dbReference type="InterPro" id="IPR003661">
    <property type="entry name" value="HisK_dim/P_dom"/>
</dbReference>
<evidence type="ECO:0000256" key="6">
    <source>
        <dbReference type="ARBA" id="ARBA00022679"/>
    </source>
</evidence>
<accession>A0ABN4YAZ0</accession>
<keyword evidence="10" id="KW-0067">ATP-binding</keyword>
<evidence type="ECO:0000256" key="3">
    <source>
        <dbReference type="ARBA" id="ARBA00012438"/>
    </source>
</evidence>
<keyword evidence="5" id="KW-0597">Phosphoprotein</keyword>
<dbReference type="RefSeq" id="WP_080914978.1">
    <property type="nucleotide sequence ID" value="NZ_CP020472.1"/>
</dbReference>
<dbReference type="Proteomes" id="UP000191820">
    <property type="component" value="Chromosome"/>
</dbReference>
<dbReference type="InterPro" id="IPR036097">
    <property type="entry name" value="HisK_dim/P_sf"/>
</dbReference>
<keyword evidence="6" id="KW-0808">Transferase</keyword>
<dbReference type="Gene3D" id="1.10.287.130">
    <property type="match status" value="1"/>
</dbReference>
<evidence type="ECO:0000259" key="15">
    <source>
        <dbReference type="PROSITE" id="PS50109"/>
    </source>
</evidence>
<dbReference type="SUPFAM" id="SSF47384">
    <property type="entry name" value="Homodimeric domain of signal transducing histidine kinase"/>
    <property type="match status" value="1"/>
</dbReference>
<dbReference type="SUPFAM" id="SSF55874">
    <property type="entry name" value="ATPase domain of HSP90 chaperone/DNA topoisomerase II/histidine kinase"/>
    <property type="match status" value="1"/>
</dbReference>
<evidence type="ECO:0000256" key="11">
    <source>
        <dbReference type="ARBA" id="ARBA00022989"/>
    </source>
</evidence>
<dbReference type="InterPro" id="IPR005467">
    <property type="entry name" value="His_kinase_dom"/>
</dbReference>
<gene>
    <name evidence="16" type="ORF">SJ2017_0846</name>
</gene>
<dbReference type="GO" id="GO:0016301">
    <property type="term" value="F:kinase activity"/>
    <property type="evidence" value="ECO:0007669"/>
    <property type="project" value="UniProtKB-KW"/>
</dbReference>
<dbReference type="Gene3D" id="3.30.565.10">
    <property type="entry name" value="Histidine kinase-like ATPase, C-terminal domain"/>
    <property type="match status" value="1"/>
</dbReference>
<evidence type="ECO:0000256" key="1">
    <source>
        <dbReference type="ARBA" id="ARBA00000085"/>
    </source>
</evidence>
<keyword evidence="9 16" id="KW-0418">Kinase</keyword>
<feature type="transmembrane region" description="Helical" evidence="14">
    <location>
        <begin position="143"/>
        <end position="165"/>
    </location>
</feature>
<evidence type="ECO:0000256" key="8">
    <source>
        <dbReference type="ARBA" id="ARBA00022741"/>
    </source>
</evidence>
<dbReference type="EC" id="2.7.13.3" evidence="3"/>
<dbReference type="PROSITE" id="PS50109">
    <property type="entry name" value="HIS_KIN"/>
    <property type="match status" value="1"/>
</dbReference>
<proteinExistence type="predicted"/>
<keyword evidence="17" id="KW-1185">Reference proteome</keyword>
<evidence type="ECO:0000256" key="14">
    <source>
        <dbReference type="SAM" id="Phobius"/>
    </source>
</evidence>
<dbReference type="EMBL" id="CP020472">
    <property type="protein sequence ID" value="ARD21178.1"/>
    <property type="molecule type" value="Genomic_DNA"/>
</dbReference>
<organism evidence="16 17">
    <name type="scientific">Shewanella japonica</name>
    <dbReference type="NCBI Taxonomy" id="93973"/>
    <lineage>
        <taxon>Bacteria</taxon>
        <taxon>Pseudomonadati</taxon>
        <taxon>Pseudomonadota</taxon>
        <taxon>Gammaproteobacteria</taxon>
        <taxon>Alteromonadales</taxon>
        <taxon>Shewanellaceae</taxon>
        <taxon>Shewanella</taxon>
    </lineage>
</organism>
<evidence type="ECO:0000256" key="5">
    <source>
        <dbReference type="ARBA" id="ARBA00022553"/>
    </source>
</evidence>
<sequence>MKIRPSIKIYFLLAMLLTGTVIVVGMSAVAVSYFFSGLDVAMTNFVRSQANEITLEGDKPLTIGELTVATRWESLPQVIQDNIDVNDLEPNQLTKKIDGLPIIDQPKRALFAMKVISGDTVRYASVMLDKKDKQKRSNKPPQFIYILLVGLIAIMLFSLVLFLVLRKVANPVEQLKEWAKSLDKDKLTQPRPNFHYSELNTLADIVQSSLSSVQETLGREKRFLGYASHELRTPIAVSRTNAELLRKMITKQLPAEKQLAVLDRIERAGLTMTDLTETLLWLNRQEGKSLPTSDVAVGALVEAITAELHYLLQGKTVEVTLSTDDTELTMSEGLYRIIITNLIRNAFQHTFNGKVVIEQLNDHLSITNYNLDPDDQNQADDLGFGLGLELTEKLVNQYGWHYQVTEVEGGRKVELNCK</sequence>
<protein>
    <recommendedName>
        <fullName evidence="3">histidine kinase</fullName>
        <ecNumber evidence="3">2.7.13.3</ecNumber>
    </recommendedName>
</protein>
<evidence type="ECO:0000256" key="7">
    <source>
        <dbReference type="ARBA" id="ARBA00022692"/>
    </source>
</evidence>
<keyword evidence="12" id="KW-0902">Two-component regulatory system</keyword>
<dbReference type="CDD" id="cd00082">
    <property type="entry name" value="HisKA"/>
    <property type="match status" value="1"/>
</dbReference>